<evidence type="ECO:0000313" key="2">
    <source>
        <dbReference type="Proteomes" id="UP000044616"/>
    </source>
</evidence>
<dbReference type="AlphaFoldDB" id="A0A077VLV6"/>
<sequence length="66" mass="7679">MYKSKTFGFKQLDRDLFLDSNSETPDEVIETVLENAEFVNMEQSNINGYLVITIIYKEGLECPRLK</sequence>
<dbReference type="RefSeq" id="WP_047531215.1">
    <property type="nucleotide sequence ID" value="NZ_CCEH01000015.1"/>
</dbReference>
<organism evidence="1 2">
    <name type="scientific">Staphylococcus schweitzeri</name>
    <dbReference type="NCBI Taxonomy" id="1654388"/>
    <lineage>
        <taxon>Bacteria</taxon>
        <taxon>Bacillati</taxon>
        <taxon>Bacillota</taxon>
        <taxon>Bacilli</taxon>
        <taxon>Bacillales</taxon>
        <taxon>Staphylococcaceae</taxon>
        <taxon>Staphylococcus</taxon>
    </lineage>
</organism>
<proteinExistence type="predicted"/>
<dbReference type="EMBL" id="CCEH01000015">
    <property type="protein sequence ID" value="CDR28664.1"/>
    <property type="molecule type" value="Genomic_DNA"/>
</dbReference>
<dbReference type="Proteomes" id="UP000044616">
    <property type="component" value="Unassembled WGS sequence"/>
</dbReference>
<name>A0A077VLV6_9STAP</name>
<accession>A0A077VLV6</accession>
<protein>
    <submittedName>
        <fullName evidence="1">Uncharacterized protein</fullName>
    </submittedName>
</protein>
<gene>
    <name evidence="1" type="ORF">ERS140147_01801</name>
</gene>
<reference evidence="1 2" key="1">
    <citation type="submission" date="2014-05" db="EMBL/GenBank/DDBJ databases">
        <authorList>
            <person name="Aslett A.Martin."/>
            <person name="De Silva Nishadi"/>
        </authorList>
    </citation>
    <scope>NUCLEOTIDE SEQUENCE [LARGE SCALE GENOMIC DNA]</scope>
</reference>
<evidence type="ECO:0000313" key="1">
    <source>
        <dbReference type="EMBL" id="CDR28664.1"/>
    </source>
</evidence>